<dbReference type="Proteomes" id="UP000295497">
    <property type="component" value="Chromosome"/>
</dbReference>
<feature type="domain" description="DUF4180" evidence="1">
    <location>
        <begin position="11"/>
        <end position="118"/>
    </location>
</feature>
<dbReference type="AlphaFoldDB" id="A0A4P2QVS9"/>
<dbReference type="Pfam" id="PF13788">
    <property type="entry name" value="DUF4180"/>
    <property type="match status" value="1"/>
</dbReference>
<evidence type="ECO:0000259" key="1">
    <source>
        <dbReference type="Pfam" id="PF13788"/>
    </source>
</evidence>
<dbReference type="InterPro" id="IPR025438">
    <property type="entry name" value="DUF4180"/>
</dbReference>
<dbReference type="EMBL" id="CP012672">
    <property type="protein sequence ID" value="AUX34524.1"/>
    <property type="molecule type" value="Genomic_DNA"/>
</dbReference>
<protein>
    <recommendedName>
        <fullName evidence="1">DUF4180 domain-containing protein</fullName>
    </recommendedName>
</protein>
<evidence type="ECO:0000313" key="3">
    <source>
        <dbReference type="Proteomes" id="UP000295497"/>
    </source>
</evidence>
<sequence length="127" mass="14050">MELTLIDEGGVKFVEGVPDQAFMSSDRDVNCLLEACFSDGVRCALLYAANLPAAFFDLSSREAGEILQKLRNYWVRLAVVCPPGGPGFSSRFGEMLAEERRGAYFGVFETRDAAVEWIRRTSDAEQA</sequence>
<accession>A0A4P2QVS9</accession>
<gene>
    <name evidence="2" type="ORF">SOCE836_066980</name>
</gene>
<organism evidence="2 3">
    <name type="scientific">Sorangium cellulosum</name>
    <name type="common">Polyangium cellulosum</name>
    <dbReference type="NCBI Taxonomy" id="56"/>
    <lineage>
        <taxon>Bacteria</taxon>
        <taxon>Pseudomonadati</taxon>
        <taxon>Myxococcota</taxon>
        <taxon>Polyangia</taxon>
        <taxon>Polyangiales</taxon>
        <taxon>Polyangiaceae</taxon>
        <taxon>Sorangium</taxon>
    </lineage>
</organism>
<name>A0A4P2QVS9_SORCE</name>
<evidence type="ECO:0000313" key="2">
    <source>
        <dbReference type="EMBL" id="AUX34524.1"/>
    </source>
</evidence>
<reference evidence="2 3" key="1">
    <citation type="submission" date="2015-09" db="EMBL/GenBank/DDBJ databases">
        <title>Sorangium comparison.</title>
        <authorList>
            <person name="Zaburannyi N."/>
            <person name="Bunk B."/>
            <person name="Overmann J."/>
            <person name="Mueller R."/>
        </authorList>
    </citation>
    <scope>NUCLEOTIDE SEQUENCE [LARGE SCALE GENOMIC DNA]</scope>
    <source>
        <strain evidence="2 3">So ce836</strain>
    </source>
</reference>
<proteinExistence type="predicted"/>